<dbReference type="NCBIfam" id="TIGR01128">
    <property type="entry name" value="holA"/>
    <property type="match status" value="1"/>
</dbReference>
<evidence type="ECO:0000256" key="7">
    <source>
        <dbReference type="ARBA" id="ARBA00034754"/>
    </source>
</evidence>
<dbReference type="InterPro" id="IPR048466">
    <property type="entry name" value="DNA_pol3_delta-like_C"/>
</dbReference>
<dbReference type="InterPro" id="IPR008921">
    <property type="entry name" value="DNA_pol3_clamp-load_cplx_C"/>
</dbReference>
<keyword evidence="4" id="KW-0548">Nucleotidyltransferase</keyword>
<dbReference type="PANTHER" id="PTHR34388:SF1">
    <property type="entry name" value="DNA POLYMERASE III SUBUNIT DELTA"/>
    <property type="match status" value="1"/>
</dbReference>
<dbReference type="Proteomes" id="UP000593890">
    <property type="component" value="Chromosome"/>
</dbReference>
<evidence type="ECO:0000256" key="4">
    <source>
        <dbReference type="ARBA" id="ARBA00022695"/>
    </source>
</evidence>
<dbReference type="GO" id="GO:0003677">
    <property type="term" value="F:DNA binding"/>
    <property type="evidence" value="ECO:0007669"/>
    <property type="project" value="InterPro"/>
</dbReference>
<dbReference type="PANTHER" id="PTHR34388">
    <property type="entry name" value="DNA POLYMERASE III SUBUNIT DELTA"/>
    <property type="match status" value="1"/>
</dbReference>
<dbReference type="GO" id="GO:0003887">
    <property type="term" value="F:DNA-directed DNA polymerase activity"/>
    <property type="evidence" value="ECO:0007669"/>
    <property type="project" value="UniProtKB-KW"/>
</dbReference>
<organism evidence="11 12">
    <name type="scientific">Solibaculum mannosilyticum</name>
    <dbReference type="NCBI Taxonomy" id="2780922"/>
    <lineage>
        <taxon>Bacteria</taxon>
        <taxon>Bacillati</taxon>
        <taxon>Bacillota</taxon>
        <taxon>Clostridia</taxon>
        <taxon>Eubacteriales</taxon>
        <taxon>Oscillospiraceae</taxon>
        <taxon>Solibaculum</taxon>
    </lineage>
</organism>
<evidence type="ECO:0000256" key="3">
    <source>
        <dbReference type="ARBA" id="ARBA00022679"/>
    </source>
</evidence>
<dbReference type="InterPro" id="IPR027417">
    <property type="entry name" value="P-loop_NTPase"/>
</dbReference>
<dbReference type="GO" id="GO:0009360">
    <property type="term" value="C:DNA polymerase III complex"/>
    <property type="evidence" value="ECO:0007669"/>
    <property type="project" value="InterPro"/>
</dbReference>
<gene>
    <name evidence="11" type="ORF">C12CBH8_21160</name>
</gene>
<dbReference type="SUPFAM" id="SSF52540">
    <property type="entry name" value="P-loop containing nucleoside triphosphate hydrolases"/>
    <property type="match status" value="1"/>
</dbReference>
<dbReference type="KEGG" id="sman:C12CBH8_21160"/>
<comment type="catalytic activity">
    <reaction evidence="8">
        <text>DNA(n) + a 2'-deoxyribonucleoside 5'-triphosphate = DNA(n+1) + diphosphate</text>
        <dbReference type="Rhea" id="RHEA:22508"/>
        <dbReference type="Rhea" id="RHEA-COMP:17339"/>
        <dbReference type="Rhea" id="RHEA-COMP:17340"/>
        <dbReference type="ChEBI" id="CHEBI:33019"/>
        <dbReference type="ChEBI" id="CHEBI:61560"/>
        <dbReference type="ChEBI" id="CHEBI:173112"/>
        <dbReference type="EC" id="2.7.7.7"/>
    </reaction>
</comment>
<evidence type="ECO:0000313" key="12">
    <source>
        <dbReference type="Proteomes" id="UP000593890"/>
    </source>
</evidence>
<dbReference type="EC" id="2.7.7.7" evidence="1"/>
<dbReference type="Gene3D" id="1.10.8.60">
    <property type="match status" value="1"/>
</dbReference>
<reference evidence="12" key="1">
    <citation type="submission" date="2020-07" db="EMBL/GenBank/DDBJ databases">
        <title>Complete genome sequencing of Clostridia bacterium strain 12CBH8.</title>
        <authorList>
            <person name="Sakamoto M."/>
            <person name="Murakami T."/>
            <person name="Mori H."/>
        </authorList>
    </citation>
    <scope>NUCLEOTIDE SEQUENCE [LARGE SCALE GENOMIC DNA]</scope>
    <source>
        <strain evidence="12">12CBH8</strain>
    </source>
</reference>
<evidence type="ECO:0000313" key="11">
    <source>
        <dbReference type="EMBL" id="BCI61477.1"/>
    </source>
</evidence>
<comment type="similarity">
    <text evidence="7">Belongs to the DNA polymerase HolA subunit family.</text>
</comment>
<proteinExistence type="inferred from homology"/>
<dbReference type="Gene3D" id="1.20.272.10">
    <property type="match status" value="1"/>
</dbReference>
<dbReference type="InterPro" id="IPR010372">
    <property type="entry name" value="DNA_pol3_delta_N"/>
</dbReference>
<sequence>MPGIGEVELKKQIQTGELASVYLLYGDEQMLKKHYSQKLVSKAVAKGMEQFNLMQFYWKDTSMDEVVDAVETLPVMAERRCVVLIDLDAESLKAADQEKLTKLLKDPPDTCVLIVRLDAVQCNPKKSAKWRSLIKKIDSVGCTVQLDHRDMASLSKLLCSSALKRGCTLTPHVARYLVELCGNDLQVLSGELDKVCSMIGEGEITRKDIDMVAVPTLESSVFDLSRAITKRDISKAFSILDTLLNQKEEPVAILSVLCMGTVDLYRAKVASLGGGRAEDLAKDFNYRGKEFRLRNAARDAARLDIDRLREQLDILYEADRKLKGSRVDGRVVLEQTIVQLMA</sequence>
<dbReference type="Pfam" id="PF21694">
    <property type="entry name" value="DNA_pol3_delta_C"/>
    <property type="match status" value="1"/>
</dbReference>
<evidence type="ECO:0000256" key="2">
    <source>
        <dbReference type="ARBA" id="ARBA00017703"/>
    </source>
</evidence>
<evidence type="ECO:0000259" key="10">
    <source>
        <dbReference type="Pfam" id="PF21694"/>
    </source>
</evidence>
<dbReference type="Pfam" id="PF06144">
    <property type="entry name" value="DNA_pol3_delta"/>
    <property type="match status" value="1"/>
</dbReference>
<name>A0A7I8D3Z3_9FIRM</name>
<dbReference type="EMBL" id="AP023321">
    <property type="protein sequence ID" value="BCI61477.1"/>
    <property type="molecule type" value="Genomic_DNA"/>
</dbReference>
<protein>
    <recommendedName>
        <fullName evidence="2">DNA polymerase III subunit delta</fullName>
        <ecNumber evidence="1">2.7.7.7</ecNumber>
    </recommendedName>
</protein>
<keyword evidence="6" id="KW-0239">DNA-directed DNA polymerase</keyword>
<keyword evidence="5" id="KW-0235">DNA replication</keyword>
<feature type="domain" description="DNA polymerase III delta subunit-like C-terminal" evidence="10">
    <location>
        <begin position="218"/>
        <end position="340"/>
    </location>
</feature>
<dbReference type="SUPFAM" id="SSF48019">
    <property type="entry name" value="post-AAA+ oligomerization domain-like"/>
    <property type="match status" value="1"/>
</dbReference>
<dbReference type="GO" id="GO:0006261">
    <property type="term" value="P:DNA-templated DNA replication"/>
    <property type="evidence" value="ECO:0007669"/>
    <property type="project" value="TreeGrafter"/>
</dbReference>
<evidence type="ECO:0000256" key="1">
    <source>
        <dbReference type="ARBA" id="ARBA00012417"/>
    </source>
</evidence>
<evidence type="ECO:0000256" key="5">
    <source>
        <dbReference type="ARBA" id="ARBA00022705"/>
    </source>
</evidence>
<dbReference type="InterPro" id="IPR005790">
    <property type="entry name" value="DNA_polIII_delta"/>
</dbReference>
<evidence type="ECO:0000256" key="8">
    <source>
        <dbReference type="ARBA" id="ARBA00049244"/>
    </source>
</evidence>
<keyword evidence="3" id="KW-0808">Transferase</keyword>
<dbReference type="RefSeq" id="WP_215533225.1">
    <property type="nucleotide sequence ID" value="NZ_AP023321.1"/>
</dbReference>
<evidence type="ECO:0000256" key="6">
    <source>
        <dbReference type="ARBA" id="ARBA00022932"/>
    </source>
</evidence>
<evidence type="ECO:0000259" key="9">
    <source>
        <dbReference type="Pfam" id="PF06144"/>
    </source>
</evidence>
<dbReference type="Gene3D" id="3.40.50.300">
    <property type="entry name" value="P-loop containing nucleotide triphosphate hydrolases"/>
    <property type="match status" value="1"/>
</dbReference>
<dbReference type="AlphaFoldDB" id="A0A7I8D3Z3"/>
<keyword evidence="12" id="KW-1185">Reference proteome</keyword>
<accession>A0A7I8D3Z3</accession>
<feature type="domain" description="DNA polymerase III delta N-terminal" evidence="9">
    <location>
        <begin position="22"/>
        <end position="139"/>
    </location>
</feature>